<evidence type="ECO:0000313" key="2">
    <source>
        <dbReference type="Proteomes" id="UP000807504"/>
    </source>
</evidence>
<dbReference type="Proteomes" id="UP000807504">
    <property type="component" value="Unassembled WGS sequence"/>
</dbReference>
<organism evidence="1 2">
    <name type="scientific">Argiope bruennichi</name>
    <name type="common">Wasp spider</name>
    <name type="synonym">Aranea bruennichi</name>
    <dbReference type="NCBI Taxonomy" id="94029"/>
    <lineage>
        <taxon>Eukaryota</taxon>
        <taxon>Metazoa</taxon>
        <taxon>Ecdysozoa</taxon>
        <taxon>Arthropoda</taxon>
        <taxon>Chelicerata</taxon>
        <taxon>Arachnida</taxon>
        <taxon>Araneae</taxon>
        <taxon>Araneomorphae</taxon>
        <taxon>Entelegynae</taxon>
        <taxon>Araneoidea</taxon>
        <taxon>Araneidae</taxon>
        <taxon>Argiope</taxon>
    </lineage>
</organism>
<dbReference type="AlphaFoldDB" id="A0A8T0EW92"/>
<reference evidence="1" key="2">
    <citation type="submission" date="2020-06" db="EMBL/GenBank/DDBJ databases">
        <authorList>
            <person name="Sheffer M."/>
        </authorList>
    </citation>
    <scope>NUCLEOTIDE SEQUENCE</scope>
</reference>
<proteinExistence type="predicted"/>
<reference evidence="1" key="1">
    <citation type="journal article" date="2020" name="bioRxiv">
        <title>Chromosome-level reference genome of the European wasp spider Argiope bruennichi: a resource for studies on range expansion and evolutionary adaptation.</title>
        <authorList>
            <person name="Sheffer M.M."/>
            <person name="Hoppe A."/>
            <person name="Krehenwinkel H."/>
            <person name="Uhl G."/>
            <person name="Kuss A.W."/>
            <person name="Jensen L."/>
            <person name="Jensen C."/>
            <person name="Gillespie R.G."/>
            <person name="Hoff K.J."/>
            <person name="Prost S."/>
        </authorList>
    </citation>
    <scope>NUCLEOTIDE SEQUENCE</scope>
</reference>
<protein>
    <submittedName>
        <fullName evidence="1">Uncharacterized protein</fullName>
    </submittedName>
</protein>
<keyword evidence="2" id="KW-1185">Reference proteome</keyword>
<sequence length="69" mass="7450">MDGTRLAKLRKDLSLGMAVLSVYIVDNGSHCRSSERAAVSTPVLGCCEVASQLARFNLAQARNKHTPHP</sequence>
<comment type="caution">
    <text evidence="1">The sequence shown here is derived from an EMBL/GenBank/DDBJ whole genome shotgun (WGS) entry which is preliminary data.</text>
</comment>
<accession>A0A8T0EW92</accession>
<gene>
    <name evidence="1" type="ORF">HNY73_015262</name>
</gene>
<dbReference type="EMBL" id="JABXBU010002072">
    <property type="protein sequence ID" value="KAF8778555.1"/>
    <property type="molecule type" value="Genomic_DNA"/>
</dbReference>
<name>A0A8T0EW92_ARGBR</name>
<evidence type="ECO:0000313" key="1">
    <source>
        <dbReference type="EMBL" id="KAF8778555.1"/>
    </source>
</evidence>